<name>A0A1Y2M894_EPING</name>
<dbReference type="AlphaFoldDB" id="A0A1Y2M894"/>
<keyword evidence="2" id="KW-1185">Reference proteome</keyword>
<dbReference type="EMBL" id="KZ107839">
    <property type="protein sequence ID" value="OSS52325.1"/>
    <property type="molecule type" value="Genomic_DNA"/>
</dbReference>
<proteinExistence type="predicted"/>
<evidence type="ECO:0000313" key="1">
    <source>
        <dbReference type="EMBL" id="OSS52325.1"/>
    </source>
</evidence>
<gene>
    <name evidence="1" type="ORF">B5807_02364</name>
</gene>
<protein>
    <submittedName>
        <fullName evidence="1">Uncharacterized protein</fullName>
    </submittedName>
</protein>
<accession>A0A1Y2M894</accession>
<sequence>MGGQVGGKEAKEDEAAMFNESKEKKMNVYSGGFLCDCQLQRRRRVINAFDVQRSVYDCRRHSRSPFLDEILEAQNHWWRSLGCLKAQQPDKSGFAKTLHAMRQPAV</sequence>
<reference evidence="1 2" key="1">
    <citation type="journal article" date="2017" name="Genome Announc.">
        <title>Genome sequence of the saprophytic ascomycete Epicoccum nigrum ICMP 19927 strain isolated from New Zealand.</title>
        <authorList>
            <person name="Fokin M."/>
            <person name="Fleetwood D."/>
            <person name="Weir B.S."/>
            <person name="Villas-Boas S.G."/>
        </authorList>
    </citation>
    <scope>NUCLEOTIDE SEQUENCE [LARGE SCALE GENOMIC DNA]</scope>
    <source>
        <strain evidence="1 2">ICMP 19927</strain>
    </source>
</reference>
<organism evidence="1 2">
    <name type="scientific">Epicoccum nigrum</name>
    <name type="common">Soil fungus</name>
    <name type="synonym">Epicoccum purpurascens</name>
    <dbReference type="NCBI Taxonomy" id="105696"/>
    <lineage>
        <taxon>Eukaryota</taxon>
        <taxon>Fungi</taxon>
        <taxon>Dikarya</taxon>
        <taxon>Ascomycota</taxon>
        <taxon>Pezizomycotina</taxon>
        <taxon>Dothideomycetes</taxon>
        <taxon>Pleosporomycetidae</taxon>
        <taxon>Pleosporales</taxon>
        <taxon>Pleosporineae</taxon>
        <taxon>Didymellaceae</taxon>
        <taxon>Epicoccum</taxon>
    </lineage>
</organism>
<evidence type="ECO:0000313" key="2">
    <source>
        <dbReference type="Proteomes" id="UP000193240"/>
    </source>
</evidence>
<dbReference type="Proteomes" id="UP000193240">
    <property type="component" value="Unassembled WGS sequence"/>
</dbReference>
<dbReference type="InParanoid" id="A0A1Y2M894"/>